<feature type="domain" description="Thioesterase" evidence="2">
    <location>
        <begin position="17"/>
        <end position="237"/>
    </location>
</feature>
<reference evidence="3 4" key="1">
    <citation type="submission" date="2019-10" db="EMBL/GenBank/DDBJ databases">
        <title>Nonomuraea sp. nov., isolated from Phyllanthus amarus.</title>
        <authorList>
            <person name="Klykleung N."/>
            <person name="Tanasupawat S."/>
        </authorList>
    </citation>
    <scope>NUCLEOTIDE SEQUENCE [LARGE SCALE GENOMIC DNA]</scope>
    <source>
        <strain evidence="3 4">CR1-09</strain>
    </source>
</reference>
<accession>A0A5N6BR08</accession>
<dbReference type="GO" id="GO:0016787">
    <property type="term" value="F:hydrolase activity"/>
    <property type="evidence" value="ECO:0007669"/>
    <property type="project" value="UniProtKB-KW"/>
</dbReference>
<evidence type="ECO:0000313" key="3">
    <source>
        <dbReference type="EMBL" id="KAB8182874.1"/>
    </source>
</evidence>
<evidence type="ECO:0000259" key="2">
    <source>
        <dbReference type="Pfam" id="PF00975"/>
    </source>
</evidence>
<dbReference type="InterPro" id="IPR012223">
    <property type="entry name" value="TEII"/>
</dbReference>
<comment type="caution">
    <text evidence="3">The sequence shown here is derived from an EMBL/GenBank/DDBJ whole genome shotgun (WGS) entry which is preliminary data.</text>
</comment>
<dbReference type="PANTHER" id="PTHR11487:SF0">
    <property type="entry name" value="S-ACYL FATTY ACID SYNTHASE THIOESTERASE, MEDIUM CHAIN"/>
    <property type="match status" value="1"/>
</dbReference>
<keyword evidence="4" id="KW-1185">Reference proteome</keyword>
<evidence type="ECO:0000313" key="4">
    <source>
        <dbReference type="Proteomes" id="UP000313066"/>
    </source>
</evidence>
<dbReference type="InterPro" id="IPR001031">
    <property type="entry name" value="Thioesterase"/>
</dbReference>
<dbReference type="RefSeq" id="WP_139576717.1">
    <property type="nucleotide sequence ID" value="NZ_VDMA02000012.1"/>
</dbReference>
<keyword evidence="3" id="KW-0378">Hydrolase</keyword>
<comment type="similarity">
    <text evidence="1">Belongs to the thioesterase family.</text>
</comment>
<dbReference type="EMBL" id="VDMA02000012">
    <property type="protein sequence ID" value="KAB8182874.1"/>
    <property type="molecule type" value="Genomic_DNA"/>
</dbReference>
<dbReference type="GO" id="GO:0008610">
    <property type="term" value="P:lipid biosynthetic process"/>
    <property type="evidence" value="ECO:0007669"/>
    <property type="project" value="TreeGrafter"/>
</dbReference>
<dbReference type="Gene3D" id="3.40.50.1820">
    <property type="entry name" value="alpha/beta hydrolase"/>
    <property type="match status" value="1"/>
</dbReference>
<sequence length="251" mass="28034">MNATTVDAPPQTSYRARVYCFAHAGGSAGEFREWTGLADEVEIIGVERPGRGARFAEPASRDLRALAGELADSLPLDLPFGLFGHSFGALLAFEIAHALRARGRRTPDWLWVSAFPSPDIARREPEVRHLPDADLLWTLHRRHDGIPAEVLESPELIEIVSTYMRADYAAMETYRFQDRRPLACALQVLCGADEHDLHDRLGGWEKHSAGAFSTRLLPGGHFYLRRPDNRRRIVQAMRDAAMTIDPTPGVE</sequence>
<dbReference type="PANTHER" id="PTHR11487">
    <property type="entry name" value="THIOESTERASE"/>
    <property type="match status" value="1"/>
</dbReference>
<dbReference type="SUPFAM" id="SSF53474">
    <property type="entry name" value="alpha/beta-Hydrolases"/>
    <property type="match status" value="1"/>
</dbReference>
<name>A0A5N6BR08_9ACTN</name>
<evidence type="ECO:0000256" key="1">
    <source>
        <dbReference type="ARBA" id="ARBA00007169"/>
    </source>
</evidence>
<dbReference type="InterPro" id="IPR029058">
    <property type="entry name" value="AB_hydrolase_fold"/>
</dbReference>
<dbReference type="Proteomes" id="UP000313066">
    <property type="component" value="Unassembled WGS sequence"/>
</dbReference>
<dbReference type="AlphaFoldDB" id="A0A5N6BR08"/>
<dbReference type="Pfam" id="PF00975">
    <property type="entry name" value="Thioesterase"/>
    <property type="match status" value="1"/>
</dbReference>
<gene>
    <name evidence="3" type="ORF">FH610_023110</name>
</gene>
<protein>
    <submittedName>
        <fullName evidence="3">Alpha/beta fold hydrolase</fullName>
    </submittedName>
</protein>
<organism evidence="3 4">
    <name type="scientific">Microbispora catharanthi</name>
    <dbReference type="NCBI Taxonomy" id="1712871"/>
    <lineage>
        <taxon>Bacteria</taxon>
        <taxon>Bacillati</taxon>
        <taxon>Actinomycetota</taxon>
        <taxon>Actinomycetes</taxon>
        <taxon>Streptosporangiales</taxon>
        <taxon>Streptosporangiaceae</taxon>
        <taxon>Microbispora</taxon>
    </lineage>
</organism>
<proteinExistence type="inferred from homology"/>